<dbReference type="Proteomes" id="UP000218334">
    <property type="component" value="Unassembled WGS sequence"/>
</dbReference>
<accession>A0A2H3BWW5</accession>
<name>A0A2H3BWW5_9AGAR</name>
<dbReference type="EMBL" id="KZ293430">
    <property type="protein sequence ID" value="PBK69067.1"/>
    <property type="molecule type" value="Genomic_DNA"/>
</dbReference>
<dbReference type="AlphaFoldDB" id="A0A2H3BWW5"/>
<evidence type="ECO:0000313" key="1">
    <source>
        <dbReference type="EMBL" id="PBK69067.1"/>
    </source>
</evidence>
<organism evidence="1 2">
    <name type="scientific">Armillaria solidipes</name>
    <dbReference type="NCBI Taxonomy" id="1076256"/>
    <lineage>
        <taxon>Eukaryota</taxon>
        <taxon>Fungi</taxon>
        <taxon>Dikarya</taxon>
        <taxon>Basidiomycota</taxon>
        <taxon>Agaricomycotina</taxon>
        <taxon>Agaricomycetes</taxon>
        <taxon>Agaricomycetidae</taxon>
        <taxon>Agaricales</taxon>
        <taxon>Marasmiineae</taxon>
        <taxon>Physalacriaceae</taxon>
        <taxon>Armillaria</taxon>
    </lineage>
</organism>
<evidence type="ECO:0000313" key="2">
    <source>
        <dbReference type="Proteomes" id="UP000218334"/>
    </source>
</evidence>
<reference evidence="2" key="1">
    <citation type="journal article" date="2017" name="Nat. Ecol. Evol.">
        <title>Genome expansion and lineage-specific genetic innovations in the forest pathogenic fungi Armillaria.</title>
        <authorList>
            <person name="Sipos G."/>
            <person name="Prasanna A.N."/>
            <person name="Walter M.C."/>
            <person name="O'Connor E."/>
            <person name="Balint B."/>
            <person name="Krizsan K."/>
            <person name="Kiss B."/>
            <person name="Hess J."/>
            <person name="Varga T."/>
            <person name="Slot J."/>
            <person name="Riley R."/>
            <person name="Boka B."/>
            <person name="Rigling D."/>
            <person name="Barry K."/>
            <person name="Lee J."/>
            <person name="Mihaltcheva S."/>
            <person name="LaButti K."/>
            <person name="Lipzen A."/>
            <person name="Waldron R."/>
            <person name="Moloney N.M."/>
            <person name="Sperisen C."/>
            <person name="Kredics L."/>
            <person name="Vagvoelgyi C."/>
            <person name="Patrignani A."/>
            <person name="Fitzpatrick D."/>
            <person name="Nagy I."/>
            <person name="Doyle S."/>
            <person name="Anderson J.B."/>
            <person name="Grigoriev I.V."/>
            <person name="Gueldener U."/>
            <person name="Muensterkoetter M."/>
            <person name="Nagy L.G."/>
        </authorList>
    </citation>
    <scope>NUCLEOTIDE SEQUENCE [LARGE SCALE GENOMIC DNA]</scope>
    <source>
        <strain evidence="2">28-4</strain>
    </source>
</reference>
<keyword evidence="2" id="KW-1185">Reference proteome</keyword>
<sequence length="95" mass="10297">MAETVFGLFPRCDAFVTLAGECAYGAFTLNLSIFCLLCSDSVKVSLNRIILAPFLSISQAVSSADDSVDKAKESTRIFSEANIGIENSFFWPVSM</sequence>
<gene>
    <name evidence="1" type="ORF">ARMSODRAFT_957381</name>
</gene>
<protein>
    <submittedName>
        <fullName evidence="1">Uncharacterized protein</fullName>
    </submittedName>
</protein>
<proteinExistence type="predicted"/>